<evidence type="ECO:0000313" key="2">
    <source>
        <dbReference type="Proteomes" id="UP000324222"/>
    </source>
</evidence>
<keyword evidence="2" id="KW-1185">Reference proteome</keyword>
<reference evidence="1 2" key="1">
    <citation type="submission" date="2019-05" db="EMBL/GenBank/DDBJ databases">
        <title>Another draft genome of Portunus trituberculatus and its Hox gene families provides insights of decapod evolution.</title>
        <authorList>
            <person name="Jeong J.-H."/>
            <person name="Song I."/>
            <person name="Kim S."/>
            <person name="Choi T."/>
            <person name="Kim D."/>
            <person name="Ryu S."/>
            <person name="Kim W."/>
        </authorList>
    </citation>
    <scope>NUCLEOTIDE SEQUENCE [LARGE SCALE GENOMIC DNA]</scope>
    <source>
        <tissue evidence="1">Muscle</tissue>
    </source>
</reference>
<name>A0A5B7CXW7_PORTR</name>
<dbReference type="EMBL" id="VSRR010000369">
    <property type="protein sequence ID" value="MPC14657.1"/>
    <property type="molecule type" value="Genomic_DNA"/>
</dbReference>
<sequence length="68" mass="7519">MLRPVLLPPNTSANRFQDLKRQRNNLLGSIVWVGDRCHSSLHIATLKPITGPLETLREPCVGTGGRES</sequence>
<dbReference type="AlphaFoldDB" id="A0A5B7CXW7"/>
<protein>
    <submittedName>
        <fullName evidence="1">Uncharacterized protein</fullName>
    </submittedName>
</protein>
<gene>
    <name evidence="1" type="ORF">E2C01_007427</name>
</gene>
<organism evidence="1 2">
    <name type="scientific">Portunus trituberculatus</name>
    <name type="common">Swimming crab</name>
    <name type="synonym">Neptunus trituberculatus</name>
    <dbReference type="NCBI Taxonomy" id="210409"/>
    <lineage>
        <taxon>Eukaryota</taxon>
        <taxon>Metazoa</taxon>
        <taxon>Ecdysozoa</taxon>
        <taxon>Arthropoda</taxon>
        <taxon>Crustacea</taxon>
        <taxon>Multicrustacea</taxon>
        <taxon>Malacostraca</taxon>
        <taxon>Eumalacostraca</taxon>
        <taxon>Eucarida</taxon>
        <taxon>Decapoda</taxon>
        <taxon>Pleocyemata</taxon>
        <taxon>Brachyura</taxon>
        <taxon>Eubrachyura</taxon>
        <taxon>Portunoidea</taxon>
        <taxon>Portunidae</taxon>
        <taxon>Portuninae</taxon>
        <taxon>Portunus</taxon>
    </lineage>
</organism>
<evidence type="ECO:0000313" key="1">
    <source>
        <dbReference type="EMBL" id="MPC14657.1"/>
    </source>
</evidence>
<dbReference type="Proteomes" id="UP000324222">
    <property type="component" value="Unassembled WGS sequence"/>
</dbReference>
<accession>A0A5B7CXW7</accession>
<comment type="caution">
    <text evidence="1">The sequence shown here is derived from an EMBL/GenBank/DDBJ whole genome shotgun (WGS) entry which is preliminary data.</text>
</comment>
<proteinExistence type="predicted"/>